<proteinExistence type="predicted"/>
<feature type="non-terminal residue" evidence="2">
    <location>
        <position position="1"/>
    </location>
</feature>
<keyword evidence="3" id="KW-1185">Reference proteome</keyword>
<comment type="caution">
    <text evidence="2">The sequence shown here is derived from an EMBL/GenBank/DDBJ whole genome shotgun (WGS) entry which is preliminary data.</text>
</comment>
<sequence length="78" mass="8451">NTTRRVSEWYEESLPKRGMRSGPNSKEAATTKTGGIRFLNKPMPMDFAPDGGEIEKTMNGNNDRVLKLAPPSTVGGVG</sequence>
<organism evidence="2 3">
    <name type="scientific">Trifolium medium</name>
    <dbReference type="NCBI Taxonomy" id="97028"/>
    <lineage>
        <taxon>Eukaryota</taxon>
        <taxon>Viridiplantae</taxon>
        <taxon>Streptophyta</taxon>
        <taxon>Embryophyta</taxon>
        <taxon>Tracheophyta</taxon>
        <taxon>Spermatophyta</taxon>
        <taxon>Magnoliopsida</taxon>
        <taxon>eudicotyledons</taxon>
        <taxon>Gunneridae</taxon>
        <taxon>Pentapetalae</taxon>
        <taxon>rosids</taxon>
        <taxon>fabids</taxon>
        <taxon>Fabales</taxon>
        <taxon>Fabaceae</taxon>
        <taxon>Papilionoideae</taxon>
        <taxon>50 kb inversion clade</taxon>
        <taxon>NPAAA clade</taxon>
        <taxon>Hologalegina</taxon>
        <taxon>IRL clade</taxon>
        <taxon>Trifolieae</taxon>
        <taxon>Trifolium</taxon>
    </lineage>
</organism>
<protein>
    <submittedName>
        <fullName evidence="2">Avr9/Cf-9 rapidly elicited protein</fullName>
    </submittedName>
</protein>
<evidence type="ECO:0000313" key="3">
    <source>
        <dbReference type="Proteomes" id="UP000265520"/>
    </source>
</evidence>
<feature type="region of interest" description="Disordered" evidence="1">
    <location>
        <begin position="1"/>
        <end position="43"/>
    </location>
</feature>
<evidence type="ECO:0000256" key="1">
    <source>
        <dbReference type="SAM" id="MobiDB-lite"/>
    </source>
</evidence>
<dbReference type="EMBL" id="LXQA010359500">
    <property type="protein sequence ID" value="MCI46577.1"/>
    <property type="molecule type" value="Genomic_DNA"/>
</dbReference>
<dbReference type="AlphaFoldDB" id="A0A392SDT6"/>
<name>A0A392SDT6_9FABA</name>
<evidence type="ECO:0000313" key="2">
    <source>
        <dbReference type="EMBL" id="MCI46577.1"/>
    </source>
</evidence>
<feature type="compositionally biased region" description="Polar residues" evidence="1">
    <location>
        <begin position="22"/>
        <end position="33"/>
    </location>
</feature>
<feature type="non-terminal residue" evidence="2">
    <location>
        <position position="78"/>
    </location>
</feature>
<reference evidence="2 3" key="1">
    <citation type="journal article" date="2018" name="Front. Plant Sci.">
        <title>Red Clover (Trifolium pratense) and Zigzag Clover (T. medium) - A Picture of Genomic Similarities and Differences.</title>
        <authorList>
            <person name="Dluhosova J."/>
            <person name="Istvanek J."/>
            <person name="Nedelnik J."/>
            <person name="Repkova J."/>
        </authorList>
    </citation>
    <scope>NUCLEOTIDE SEQUENCE [LARGE SCALE GENOMIC DNA]</scope>
    <source>
        <strain evidence="3">cv. 10/8</strain>
        <tissue evidence="2">Leaf</tissue>
    </source>
</reference>
<dbReference type="Proteomes" id="UP000265520">
    <property type="component" value="Unassembled WGS sequence"/>
</dbReference>
<accession>A0A392SDT6</accession>